<accession>A0A8X6S9F8</accession>
<sequence>MDWPIFPVAFSSETKALTTVHLVCPMISISSAKKFHSGVFDMKEPPRSGRHIQIQDDKIKAMIVSKPRYMTLEIAETLRVSPRPPKETGMRKQARYLNSKKFN</sequence>
<dbReference type="AlphaFoldDB" id="A0A8X6S9F8"/>
<reference evidence="2" key="1">
    <citation type="submission" date="2020-08" db="EMBL/GenBank/DDBJ databases">
        <title>Multicomponent nature underlies the extraordinary mechanical properties of spider dragline silk.</title>
        <authorList>
            <person name="Kono N."/>
            <person name="Nakamura H."/>
            <person name="Mori M."/>
            <person name="Yoshida Y."/>
            <person name="Ohtoshi R."/>
            <person name="Malay A.D."/>
            <person name="Moran D.A.P."/>
            <person name="Tomita M."/>
            <person name="Numata K."/>
            <person name="Arakawa K."/>
        </authorList>
    </citation>
    <scope>NUCLEOTIDE SEQUENCE</scope>
</reference>
<gene>
    <name evidence="2" type="ORF">TNCV_4903671</name>
</gene>
<proteinExistence type="predicted"/>
<evidence type="ECO:0000313" key="2">
    <source>
        <dbReference type="EMBL" id="GFY07125.1"/>
    </source>
</evidence>
<dbReference type="Proteomes" id="UP000887159">
    <property type="component" value="Unassembled WGS sequence"/>
</dbReference>
<protein>
    <submittedName>
        <fullName evidence="2">Uncharacterized protein</fullName>
    </submittedName>
</protein>
<evidence type="ECO:0000313" key="3">
    <source>
        <dbReference type="Proteomes" id="UP000887159"/>
    </source>
</evidence>
<evidence type="ECO:0000256" key="1">
    <source>
        <dbReference type="SAM" id="MobiDB-lite"/>
    </source>
</evidence>
<feature type="region of interest" description="Disordered" evidence="1">
    <location>
        <begin position="82"/>
        <end position="103"/>
    </location>
</feature>
<organism evidence="2 3">
    <name type="scientific">Trichonephila clavipes</name>
    <name type="common">Golden silk orbweaver</name>
    <name type="synonym">Nephila clavipes</name>
    <dbReference type="NCBI Taxonomy" id="2585209"/>
    <lineage>
        <taxon>Eukaryota</taxon>
        <taxon>Metazoa</taxon>
        <taxon>Ecdysozoa</taxon>
        <taxon>Arthropoda</taxon>
        <taxon>Chelicerata</taxon>
        <taxon>Arachnida</taxon>
        <taxon>Araneae</taxon>
        <taxon>Araneomorphae</taxon>
        <taxon>Entelegynae</taxon>
        <taxon>Araneoidea</taxon>
        <taxon>Nephilidae</taxon>
        <taxon>Trichonephila</taxon>
    </lineage>
</organism>
<name>A0A8X6S9F8_TRICX</name>
<keyword evidence="3" id="KW-1185">Reference proteome</keyword>
<comment type="caution">
    <text evidence="2">The sequence shown here is derived from an EMBL/GenBank/DDBJ whole genome shotgun (WGS) entry which is preliminary data.</text>
</comment>
<dbReference type="EMBL" id="BMAU01021267">
    <property type="protein sequence ID" value="GFY07125.1"/>
    <property type="molecule type" value="Genomic_DNA"/>
</dbReference>